<dbReference type="RefSeq" id="WP_280661675.1">
    <property type="nucleotide sequence ID" value="NZ_CP120374.1"/>
</dbReference>
<evidence type="ECO:0000256" key="5">
    <source>
        <dbReference type="RuleBase" id="RU363041"/>
    </source>
</evidence>
<proteinExistence type="inferred from homology"/>
<feature type="transmembrane region" description="Helical" evidence="5">
    <location>
        <begin position="432"/>
        <end position="450"/>
    </location>
</feature>
<gene>
    <name evidence="6" type="ORF">PZN02_005014</name>
</gene>
<organism evidence="6 7">
    <name type="scientific">Sinorhizobium garamanticum</name>
    <dbReference type="NCBI Taxonomy" id="680247"/>
    <lineage>
        <taxon>Bacteria</taxon>
        <taxon>Pseudomonadati</taxon>
        <taxon>Pseudomonadota</taxon>
        <taxon>Alphaproteobacteria</taxon>
        <taxon>Hyphomicrobiales</taxon>
        <taxon>Rhizobiaceae</taxon>
        <taxon>Sinorhizobium/Ensifer group</taxon>
        <taxon>Sinorhizobium</taxon>
    </lineage>
</organism>
<keyword evidence="5" id="KW-1003">Cell membrane</keyword>
<name>A0ABY8DFM2_9HYPH</name>
<dbReference type="InterPro" id="IPR011033">
    <property type="entry name" value="PRC_barrel-like_sf"/>
</dbReference>
<dbReference type="PANTHER" id="PTHR43701:SF12">
    <property type="entry name" value="MEMBRANE TRANSPORTER PROTEIN YTNM-RELATED"/>
    <property type="match status" value="1"/>
</dbReference>
<dbReference type="Pfam" id="PF01925">
    <property type="entry name" value="TauE"/>
    <property type="match status" value="1"/>
</dbReference>
<evidence type="ECO:0000256" key="4">
    <source>
        <dbReference type="ARBA" id="ARBA00023136"/>
    </source>
</evidence>
<evidence type="ECO:0000313" key="7">
    <source>
        <dbReference type="Proteomes" id="UP001229355"/>
    </source>
</evidence>
<evidence type="ECO:0000256" key="3">
    <source>
        <dbReference type="ARBA" id="ARBA00022989"/>
    </source>
</evidence>
<feature type="transmembrane region" description="Helical" evidence="5">
    <location>
        <begin position="276"/>
        <end position="298"/>
    </location>
</feature>
<keyword evidence="3 5" id="KW-1133">Transmembrane helix</keyword>
<keyword evidence="2 5" id="KW-0812">Transmembrane</keyword>
<dbReference type="PANTHER" id="PTHR43701">
    <property type="entry name" value="MEMBRANE TRANSPORTER PROTEIN MJ0441-RELATED"/>
    <property type="match status" value="1"/>
</dbReference>
<feature type="transmembrane region" description="Helical" evidence="5">
    <location>
        <begin position="193"/>
        <end position="208"/>
    </location>
</feature>
<reference evidence="6 7" key="1">
    <citation type="submission" date="2023-03" db="EMBL/GenBank/DDBJ databases">
        <authorList>
            <person name="Kaur S."/>
            <person name="Espinosa-Saiz D."/>
            <person name="Velazquez E."/>
            <person name="Menendez E."/>
            <person name="diCenzo G.C."/>
        </authorList>
    </citation>
    <scope>NUCLEOTIDE SEQUENCE [LARGE SCALE GENOMIC DNA]</scope>
    <source>
        <strain evidence="6 7">LMG 24692</strain>
    </source>
</reference>
<sequence length="455" mass="48808">MLTFDLQRVREKALSTDVVGYEVEDLQGTIGKVDGTTEGLVPSFISVDLVWSLPGKRATRRVILPAAVIERIDHGARKVYVDRRHKEIMNAPRSLKSQTDTDDGYLNELRRHYGPGGAGYRAPRDAWTEEFGRVFVGDRIDAAALRDKERPVSERARLSEHSVRTLLVAAGIWAGGFVVLTFLVGGFSSNVDVAVWKIVAVIAFAFLFETMDSSSGMGFGTALSPLLLVLGFAPLQVVPGLLAAEAATGLAAGLMHNEFRNIELSWRPLNQATKTVLAIAAIGGLGAIVAQVLTYYAFTLSETFVRTYIGIVVVVMAAIILTISSRGERMPYRPRRVLVFAAVAGANKGIGAGGYGPVITLGGVLSGVFEKTSVALATMAEGVASALGTITFLVLVALGTEVDWRLLPWLWAGALPAAVISPYVVRVMPSRVWRYVVPVYAVAVAAILFVDTFGG</sequence>
<feature type="transmembrane region" description="Helical" evidence="5">
    <location>
        <begin position="215"/>
        <end position="232"/>
    </location>
</feature>
<keyword evidence="7" id="KW-1185">Reference proteome</keyword>
<keyword evidence="4 5" id="KW-0472">Membrane</keyword>
<feature type="transmembrane region" description="Helical" evidence="5">
    <location>
        <begin position="304"/>
        <end position="323"/>
    </location>
</feature>
<feature type="transmembrane region" description="Helical" evidence="5">
    <location>
        <begin position="165"/>
        <end position="187"/>
    </location>
</feature>
<dbReference type="InterPro" id="IPR051598">
    <property type="entry name" value="TSUP/Inactive_protease-like"/>
</dbReference>
<comment type="similarity">
    <text evidence="5">Belongs to the 4-toluene sulfonate uptake permease (TSUP) (TC 2.A.102) family.</text>
</comment>
<feature type="transmembrane region" description="Helical" evidence="5">
    <location>
        <begin position="374"/>
        <end position="400"/>
    </location>
</feature>
<evidence type="ECO:0000256" key="1">
    <source>
        <dbReference type="ARBA" id="ARBA00004141"/>
    </source>
</evidence>
<protein>
    <recommendedName>
        <fullName evidence="5">Probable membrane transporter protein</fullName>
    </recommendedName>
</protein>
<dbReference type="EMBL" id="CP120374">
    <property type="protein sequence ID" value="WEX89704.1"/>
    <property type="molecule type" value="Genomic_DNA"/>
</dbReference>
<accession>A0ABY8DFM2</accession>
<evidence type="ECO:0000313" key="6">
    <source>
        <dbReference type="EMBL" id="WEX89704.1"/>
    </source>
</evidence>
<dbReference type="SUPFAM" id="SSF50346">
    <property type="entry name" value="PRC-barrel domain"/>
    <property type="match status" value="1"/>
</dbReference>
<dbReference type="InterPro" id="IPR002781">
    <property type="entry name" value="TM_pro_TauE-like"/>
</dbReference>
<dbReference type="Proteomes" id="UP001229355">
    <property type="component" value="Chromosome 2"/>
</dbReference>
<evidence type="ECO:0000256" key="2">
    <source>
        <dbReference type="ARBA" id="ARBA00022692"/>
    </source>
</evidence>
<comment type="subcellular location">
    <subcellularLocation>
        <location evidence="5">Cell membrane</location>
        <topology evidence="5">Multi-pass membrane protein</topology>
    </subcellularLocation>
    <subcellularLocation>
        <location evidence="1">Membrane</location>
        <topology evidence="1">Multi-pass membrane protein</topology>
    </subcellularLocation>
</comment>